<dbReference type="KEGG" id="cuv:CUREI_01680"/>
<organism evidence="2 3">
    <name type="scientific">Corynebacterium ureicelerivorans</name>
    <dbReference type="NCBI Taxonomy" id="401472"/>
    <lineage>
        <taxon>Bacteria</taxon>
        <taxon>Bacillati</taxon>
        <taxon>Actinomycetota</taxon>
        <taxon>Actinomycetes</taxon>
        <taxon>Mycobacteriales</taxon>
        <taxon>Corynebacteriaceae</taxon>
        <taxon>Corynebacterium</taxon>
    </lineage>
</organism>
<dbReference type="HOGENOM" id="CLU_082760_6_0_11"/>
<gene>
    <name evidence="2" type="ORF">CUREI_01680</name>
</gene>
<sequence>MVEPRKQMRGDAMRSLLPMVKYSNNAVPAELRHLISLRASFLNDCKACIATHRRDARGDGMEEARILAAEDWTSHEDEFADDERAVLALTDAVTHIDGYASVPDEVWDAAVSHFGEGGTLNLLVSICAINTFNRVSIATRTDPEGVKGTTAFDLDFER</sequence>
<dbReference type="NCBIfam" id="TIGR00778">
    <property type="entry name" value="ahpD_dom"/>
    <property type="match status" value="1"/>
</dbReference>
<dbReference type="AlphaFoldDB" id="A0A077HGQ6"/>
<keyword evidence="3" id="KW-1185">Reference proteome</keyword>
<dbReference type="EMBL" id="CP009215">
    <property type="protein sequence ID" value="AIL96193.1"/>
    <property type="molecule type" value="Genomic_DNA"/>
</dbReference>
<dbReference type="RefSeq" id="WP_038609675.1">
    <property type="nucleotide sequence ID" value="NZ_CP009215.1"/>
</dbReference>
<dbReference type="Proteomes" id="UP000028939">
    <property type="component" value="Chromosome"/>
</dbReference>
<dbReference type="InterPro" id="IPR003779">
    <property type="entry name" value="CMD-like"/>
</dbReference>
<dbReference type="InterPro" id="IPR004675">
    <property type="entry name" value="AhpD_core"/>
</dbReference>
<evidence type="ECO:0000259" key="1">
    <source>
        <dbReference type="Pfam" id="PF02627"/>
    </source>
</evidence>
<dbReference type="GO" id="GO:0051920">
    <property type="term" value="F:peroxiredoxin activity"/>
    <property type="evidence" value="ECO:0007669"/>
    <property type="project" value="InterPro"/>
</dbReference>
<feature type="domain" description="Carboxymuconolactone decarboxylase-like" evidence="1">
    <location>
        <begin position="21"/>
        <end position="89"/>
    </location>
</feature>
<evidence type="ECO:0000313" key="2">
    <source>
        <dbReference type="EMBL" id="AIL96193.1"/>
    </source>
</evidence>
<dbReference type="SUPFAM" id="SSF69118">
    <property type="entry name" value="AhpD-like"/>
    <property type="match status" value="1"/>
</dbReference>
<dbReference type="PANTHER" id="PTHR34846:SF5">
    <property type="entry name" value="CARBOXYMUCONOLACTONE DECARBOXYLASE-LIKE DOMAIN-CONTAINING PROTEIN"/>
    <property type="match status" value="1"/>
</dbReference>
<proteinExistence type="predicted"/>
<dbReference type="InterPro" id="IPR029032">
    <property type="entry name" value="AhpD-like"/>
</dbReference>
<dbReference type="STRING" id="401472.CUREI_01680"/>
<protein>
    <submittedName>
        <fullName evidence="2">4-carboxymuconolactone decarboxylase</fullName>
    </submittedName>
</protein>
<evidence type="ECO:0000313" key="3">
    <source>
        <dbReference type="Proteomes" id="UP000028939"/>
    </source>
</evidence>
<dbReference type="Pfam" id="PF02627">
    <property type="entry name" value="CMD"/>
    <property type="match status" value="1"/>
</dbReference>
<dbReference type="PANTHER" id="PTHR34846">
    <property type="entry name" value="4-CARBOXYMUCONOLACTONE DECARBOXYLASE FAMILY PROTEIN (AFU_ORTHOLOGUE AFUA_6G11590)"/>
    <property type="match status" value="1"/>
</dbReference>
<dbReference type="Gene3D" id="1.20.1290.10">
    <property type="entry name" value="AhpD-like"/>
    <property type="match status" value="1"/>
</dbReference>
<reference evidence="2 3" key="1">
    <citation type="submission" date="2014-08" db="EMBL/GenBank/DDBJ databases">
        <title>Complete genome sequence of Corynebacterium ureicelerivorans DSM 45051, a lipophilic and urea-splitting isolate from a blood culture of a septicaemia patient.</title>
        <authorList>
            <person name="Tippelt A."/>
            <person name="Albersmeier A."/>
            <person name="Brinkrolf K."/>
            <person name="Ruckert C."/>
            <person name="Tauch A."/>
        </authorList>
    </citation>
    <scope>NUCLEOTIDE SEQUENCE [LARGE SCALE GENOMIC DNA]</scope>
    <source>
        <strain evidence="2 3">IMMIB RIV-2301</strain>
    </source>
</reference>
<accession>A0A077HGQ6</accession>
<name>A0A077HGQ6_9CORY</name>
<dbReference type="OrthoDB" id="9801997at2"/>